<proteinExistence type="predicted"/>
<feature type="region of interest" description="Disordered" evidence="1">
    <location>
        <begin position="74"/>
        <end position="108"/>
    </location>
</feature>
<dbReference type="KEGG" id="rhp:LPB142_18130"/>
<dbReference type="RefSeq" id="WP_071167474.1">
    <property type="nucleotide sequence ID" value="NZ_CP017783.1"/>
</dbReference>
<sequence length="108" mass="11847">MAETELDRAEKRYAQAKARLLALKNREATKARKLDTRRKIILGGALVDLAERDSNAAAMIERLIRNLPREQDRKAFEGWDAKQPAPASSPPALPAGTPSKTDEAQAPA</sequence>
<keyword evidence="3" id="KW-1185">Reference proteome</keyword>
<keyword evidence="2" id="KW-0614">Plasmid</keyword>
<accession>A0A1D9MHR2</accession>
<geneLocation type="plasmid" evidence="3">
    <name>pej02</name>
</geneLocation>
<evidence type="ECO:0000313" key="2">
    <source>
        <dbReference type="EMBL" id="AOZ71397.1"/>
    </source>
</evidence>
<protein>
    <submittedName>
        <fullName evidence="2">Mobilization protein</fullName>
    </submittedName>
</protein>
<reference evidence="2 3" key="1">
    <citation type="submission" date="2016-10" db="EMBL/GenBank/DDBJ databases">
        <title>Rhodobacter sp. LPB0142, isolated from sea water.</title>
        <authorList>
            <person name="Kim E."/>
            <person name="Yi H."/>
        </authorList>
    </citation>
    <scope>NUCLEOTIDE SEQUENCE [LARGE SCALE GENOMIC DNA]</scope>
    <source>
        <strain evidence="2 3">LPB0142</strain>
        <plasmid evidence="3">Plasmid pej02</plasmid>
    </source>
</reference>
<dbReference type="AlphaFoldDB" id="A0A1D9MHR2"/>
<organism evidence="2 3">
    <name type="scientific">Rhodobacter xanthinilyticus</name>
    <dbReference type="NCBI Taxonomy" id="1850250"/>
    <lineage>
        <taxon>Bacteria</taxon>
        <taxon>Pseudomonadati</taxon>
        <taxon>Pseudomonadota</taxon>
        <taxon>Alphaproteobacteria</taxon>
        <taxon>Rhodobacterales</taxon>
        <taxon>Rhodobacter group</taxon>
        <taxon>Rhodobacter</taxon>
    </lineage>
</organism>
<evidence type="ECO:0000256" key="1">
    <source>
        <dbReference type="SAM" id="MobiDB-lite"/>
    </source>
</evidence>
<dbReference type="Proteomes" id="UP000176562">
    <property type="component" value="Plasmid pEJ02"/>
</dbReference>
<evidence type="ECO:0000313" key="3">
    <source>
        <dbReference type="Proteomes" id="UP000176562"/>
    </source>
</evidence>
<name>A0A1D9MHR2_9RHOB</name>
<dbReference type="EMBL" id="CP017783">
    <property type="protein sequence ID" value="AOZ71397.1"/>
    <property type="molecule type" value="Genomic_DNA"/>
</dbReference>
<gene>
    <name evidence="2" type="ORF">LPB142_18130</name>
</gene>